<accession>A0A927DAL4</accession>
<dbReference type="AlphaFoldDB" id="A0A927DAL4"/>
<evidence type="ECO:0000313" key="3">
    <source>
        <dbReference type="Proteomes" id="UP000655796"/>
    </source>
</evidence>
<comment type="caution">
    <text evidence="1">The sequence shown here is derived from an EMBL/GenBank/DDBJ whole genome shotgun (WGS) entry which is preliminary data.</text>
</comment>
<evidence type="ECO:0000313" key="1">
    <source>
        <dbReference type="EMBL" id="MBD3702139.1"/>
    </source>
</evidence>
<dbReference type="Proteomes" id="UP000652007">
    <property type="component" value="Unassembled WGS sequence"/>
</dbReference>
<evidence type="ECO:0000313" key="2">
    <source>
        <dbReference type="EMBL" id="MBD3703941.1"/>
    </source>
</evidence>
<gene>
    <name evidence="1" type="ORF">IE986_11610</name>
    <name evidence="2" type="ORF">IE990_00930</name>
</gene>
<dbReference type="Proteomes" id="UP000655796">
    <property type="component" value="Unassembled WGS sequence"/>
</dbReference>
<reference evidence="1" key="1">
    <citation type="submission" date="2020-07" db="EMBL/GenBank/DDBJ databases">
        <title>Clinical and genomic characterization of carbapenemase-producing Enterobacterales causing secondary infections during the COVID-19 crisis at a New York City hospital.</title>
        <authorList>
            <person name="Gomez-Simmonds A."/>
            <person name="Annavajhala M.K."/>
            <person name="Uhlemann A.-C."/>
        </authorList>
    </citation>
    <scope>NUCLEOTIDE SEQUENCE</scope>
    <source>
        <strain evidence="1">NK1590</strain>
        <strain evidence="2">NK1596</strain>
    </source>
</reference>
<organism evidence="1 3">
    <name type="scientific">Klebsiella pneumoniae</name>
    <dbReference type="NCBI Taxonomy" id="573"/>
    <lineage>
        <taxon>Bacteria</taxon>
        <taxon>Pseudomonadati</taxon>
        <taxon>Pseudomonadota</taxon>
        <taxon>Gammaproteobacteria</taxon>
        <taxon>Enterobacterales</taxon>
        <taxon>Enterobacteriaceae</taxon>
        <taxon>Klebsiella/Raoultella group</taxon>
        <taxon>Klebsiella</taxon>
        <taxon>Klebsiella pneumoniae complex</taxon>
    </lineage>
</organism>
<sequence length="215" mass="23184">MIGTIEVGYQFDDVDNETVPGLNESQDFPAQTATTTAPTSVAIESNQLKAIVLSNDDNFAYFAALAVPHPVSFVINATRSEGGTSVTRNVTGAGNIISSESFIGDDTLSYTTFYIGELSGEITSLPGNAVINPTLFTLNDQTPLVIGPSVSPIVSTQVWVHVLVQLGATAGTTQYRIKFWQVDDDNNQVPGTSEQHDYFFDNDFRGDDPVFPHNT</sequence>
<protein>
    <submittedName>
        <fullName evidence="1">Uncharacterized protein</fullName>
    </submittedName>
</protein>
<dbReference type="EMBL" id="JACXTH010000001">
    <property type="protein sequence ID" value="MBD3703941.1"/>
    <property type="molecule type" value="Genomic_DNA"/>
</dbReference>
<proteinExistence type="predicted"/>
<name>A0A927DAL4_KLEPN</name>
<dbReference type="EMBL" id="JACXTD010000001">
    <property type="protein sequence ID" value="MBD3702139.1"/>
    <property type="molecule type" value="Genomic_DNA"/>
</dbReference>